<reference evidence="1 2" key="1">
    <citation type="journal article" date="2014" name="Int. J. Syst. Evol. Microbiol.">
        <title>Complete genome sequence of Corynebacterium casei LMG S-19264T (=DSM 44701T), isolated from a smear-ripened cheese.</title>
        <authorList>
            <consortium name="US DOE Joint Genome Institute (JGI-PGF)"/>
            <person name="Walter F."/>
            <person name="Albersmeier A."/>
            <person name="Kalinowski J."/>
            <person name="Ruckert C."/>
        </authorList>
    </citation>
    <scope>NUCLEOTIDE SEQUENCE [LARGE SCALE GENOMIC DNA]</scope>
    <source>
        <strain evidence="1 2">KCTC 12866</strain>
    </source>
</reference>
<dbReference type="RefSeq" id="WP_229581420.1">
    <property type="nucleotide sequence ID" value="NZ_BMXF01000007.1"/>
</dbReference>
<comment type="caution">
    <text evidence="1">The sequence shown here is derived from an EMBL/GenBank/DDBJ whole genome shotgun (WGS) entry which is preliminary data.</text>
</comment>
<dbReference type="EMBL" id="BMXF01000007">
    <property type="protein sequence ID" value="GHB86858.1"/>
    <property type="molecule type" value="Genomic_DNA"/>
</dbReference>
<proteinExistence type="predicted"/>
<evidence type="ECO:0000313" key="1">
    <source>
        <dbReference type="EMBL" id="GHB86858.1"/>
    </source>
</evidence>
<dbReference type="SUPFAM" id="SSF53098">
    <property type="entry name" value="Ribonuclease H-like"/>
    <property type="match status" value="1"/>
</dbReference>
<gene>
    <name evidence="1" type="ORF">GCM10007390_48260</name>
</gene>
<dbReference type="Proteomes" id="UP000598271">
    <property type="component" value="Unassembled WGS sequence"/>
</dbReference>
<dbReference type="InterPro" id="IPR012337">
    <property type="entry name" value="RNaseH-like_sf"/>
</dbReference>
<accession>A0A8J3DDF6</accession>
<protein>
    <submittedName>
        <fullName evidence="1">Uncharacterized protein</fullName>
    </submittedName>
</protein>
<dbReference type="AlphaFoldDB" id="A0A8J3DDF6"/>
<keyword evidence="2" id="KW-1185">Reference proteome</keyword>
<evidence type="ECO:0000313" key="2">
    <source>
        <dbReference type="Proteomes" id="UP000598271"/>
    </source>
</evidence>
<sequence length="154" mass="17974">MSLNREIGYQHLDELPFDEQSLVRGLTVKLKECPFMVMLFMIVAPNGDIDWVITAGRPRNDLDHAVNLFVAEIKNDNRWQVEQFQREFKQLTGSEKCQCRKARSQRNHLACCYHAWVSLKVKAKQMKTTVYQVRQGLFTDYLVQQLMCPTVHAV</sequence>
<organism evidence="1 2">
    <name type="scientific">Persicitalea jodogahamensis</name>
    <dbReference type="NCBI Taxonomy" id="402147"/>
    <lineage>
        <taxon>Bacteria</taxon>
        <taxon>Pseudomonadati</taxon>
        <taxon>Bacteroidota</taxon>
        <taxon>Cytophagia</taxon>
        <taxon>Cytophagales</taxon>
        <taxon>Spirosomataceae</taxon>
        <taxon>Persicitalea</taxon>
    </lineage>
</organism>
<name>A0A8J3DDF6_9BACT</name>